<name>A0AB34JWS7_PRYPA</name>
<feature type="transmembrane region" description="Helical" evidence="2">
    <location>
        <begin position="398"/>
        <end position="415"/>
    </location>
</feature>
<feature type="transmembrane region" description="Helical" evidence="2">
    <location>
        <begin position="243"/>
        <end position="262"/>
    </location>
</feature>
<accession>A0AB34JWS7</accession>
<keyword evidence="2" id="KW-1133">Transmembrane helix</keyword>
<keyword evidence="2" id="KW-0812">Transmembrane</keyword>
<sequence length="602" mass="64469">MQRYLDLDDLLGLPREFFETFRPSNIRAKNYPLWTLKGDTNAFFALFFDNLATQLNLVGIAVSFGFTPGFVYHHFMGGVGASLLFGNLYYSLQASKVAMRTGKMDTCAQPYGINTPGALGKSFNVLLPAFLAALAAECGGSSASSCSAAALERAMFKGWSAACAANFLGGMIEFAGAFLVTLLFKTVPYGAMLVPIGGVGFTWLGYGPIANIFGSHSAHFPIVGMIPFLIIFLSFFASDQVTGPFPSILVAALVGIVLYGVVDLEGYGNNLLDAKEFVGEGGIQFPDLSYGFSQLSNSASLVAAFAFTNFIGTYACNIQARVGGDVFSPMESMMVDGLGSMIGGLLGSPYGTTVYIGHTTYKKFGATRGYSLLNGVVYFVMGMTGLHGMLNAVLPHEIVLGVLVCIGFTIASQCVEVVPRRWIPAVMIGLAIAWSDYMVVNGADNTFGAGNDIAILGASYVWVAMFWTFALMMLIDRWFVSATVIFLIMAALTSCGVMHSAQISFEYVDGHQVGAPPDTTKTWKLIVTYGAAAGVMLVYALLQKCGYAPAAEEEDFRELQAEKYSSKPAHSAGRSALSSKQRVPELAGDSLNLFDMRRDPVI</sequence>
<organism evidence="3 4">
    <name type="scientific">Prymnesium parvum</name>
    <name type="common">Toxic golden alga</name>
    <dbReference type="NCBI Taxonomy" id="97485"/>
    <lineage>
        <taxon>Eukaryota</taxon>
        <taxon>Haptista</taxon>
        <taxon>Haptophyta</taxon>
        <taxon>Prymnesiophyceae</taxon>
        <taxon>Prymnesiales</taxon>
        <taxon>Prymnesiaceae</taxon>
        <taxon>Prymnesium</taxon>
    </lineage>
</organism>
<comment type="caution">
    <text evidence="3">The sequence shown here is derived from an EMBL/GenBank/DDBJ whole genome shotgun (WGS) entry which is preliminary data.</text>
</comment>
<feature type="transmembrane region" description="Helical" evidence="2">
    <location>
        <begin position="453"/>
        <end position="475"/>
    </location>
</feature>
<reference evidence="3 4" key="1">
    <citation type="journal article" date="2024" name="Science">
        <title>Giant polyketide synthase enzymes in the biosynthesis of giant marine polyether toxins.</title>
        <authorList>
            <person name="Fallon T.R."/>
            <person name="Shende V.V."/>
            <person name="Wierzbicki I.H."/>
            <person name="Pendleton A.L."/>
            <person name="Watervoot N.F."/>
            <person name="Auber R.P."/>
            <person name="Gonzalez D.J."/>
            <person name="Wisecaver J.H."/>
            <person name="Moore B.S."/>
        </authorList>
    </citation>
    <scope>NUCLEOTIDE SEQUENCE [LARGE SCALE GENOMIC DNA]</scope>
    <source>
        <strain evidence="3 4">12B1</strain>
    </source>
</reference>
<dbReference type="EMBL" id="JBGBPQ010000003">
    <property type="protein sequence ID" value="KAL1526145.1"/>
    <property type="molecule type" value="Genomic_DNA"/>
</dbReference>
<feature type="transmembrane region" description="Helical" evidence="2">
    <location>
        <begin position="482"/>
        <end position="503"/>
    </location>
</feature>
<feature type="transmembrane region" description="Helical" evidence="2">
    <location>
        <begin position="189"/>
        <end position="206"/>
    </location>
</feature>
<evidence type="ECO:0000313" key="4">
    <source>
        <dbReference type="Proteomes" id="UP001515480"/>
    </source>
</evidence>
<feature type="region of interest" description="Disordered" evidence="1">
    <location>
        <begin position="563"/>
        <end position="584"/>
    </location>
</feature>
<evidence type="ECO:0000256" key="2">
    <source>
        <dbReference type="SAM" id="Phobius"/>
    </source>
</evidence>
<gene>
    <name evidence="3" type="ORF">AB1Y20_014873</name>
</gene>
<feature type="transmembrane region" description="Helical" evidence="2">
    <location>
        <begin position="161"/>
        <end position="183"/>
    </location>
</feature>
<feature type="transmembrane region" description="Helical" evidence="2">
    <location>
        <begin position="218"/>
        <end position="237"/>
    </location>
</feature>
<feature type="transmembrane region" description="Helical" evidence="2">
    <location>
        <begin position="42"/>
        <end position="64"/>
    </location>
</feature>
<dbReference type="PANTHER" id="PTHR31610:SF0">
    <property type="entry name" value="SLC26A_SULP TRANSPORTER DOMAIN-CONTAINING PROTEIN"/>
    <property type="match status" value="1"/>
</dbReference>
<evidence type="ECO:0000313" key="3">
    <source>
        <dbReference type="EMBL" id="KAL1526145.1"/>
    </source>
</evidence>
<feature type="transmembrane region" description="Helical" evidence="2">
    <location>
        <begin position="372"/>
        <end position="392"/>
    </location>
</feature>
<protein>
    <submittedName>
        <fullName evidence="3">Uncharacterized protein</fullName>
    </submittedName>
</protein>
<feature type="transmembrane region" description="Helical" evidence="2">
    <location>
        <begin position="523"/>
        <end position="542"/>
    </location>
</feature>
<keyword evidence="4" id="KW-1185">Reference proteome</keyword>
<feature type="transmembrane region" description="Helical" evidence="2">
    <location>
        <begin position="422"/>
        <end position="441"/>
    </location>
</feature>
<keyword evidence="2" id="KW-0472">Membrane</keyword>
<dbReference type="PANTHER" id="PTHR31610">
    <property type="entry name" value="SLR0360 PROTEIN"/>
    <property type="match status" value="1"/>
</dbReference>
<dbReference type="Proteomes" id="UP001515480">
    <property type="component" value="Unassembled WGS sequence"/>
</dbReference>
<evidence type="ECO:0000256" key="1">
    <source>
        <dbReference type="SAM" id="MobiDB-lite"/>
    </source>
</evidence>
<feature type="transmembrane region" description="Helical" evidence="2">
    <location>
        <begin position="70"/>
        <end position="90"/>
    </location>
</feature>
<dbReference type="AlphaFoldDB" id="A0AB34JWS7"/>
<proteinExistence type="predicted"/>